<dbReference type="PROSITE" id="PS50835">
    <property type="entry name" value="IG_LIKE"/>
    <property type="match status" value="1"/>
</dbReference>
<accession>A0A8C3Q2A7</accession>
<reference evidence="7" key="2">
    <citation type="submission" date="2025-09" db="UniProtKB">
        <authorList>
            <consortium name="Ensembl"/>
        </authorList>
    </citation>
    <scope>IDENTIFICATION</scope>
</reference>
<dbReference type="Proteomes" id="UP000694543">
    <property type="component" value="Unplaced"/>
</dbReference>
<dbReference type="Pfam" id="PF07686">
    <property type="entry name" value="V-set"/>
    <property type="match status" value="1"/>
</dbReference>
<evidence type="ECO:0000259" key="6">
    <source>
        <dbReference type="PROSITE" id="PS50835"/>
    </source>
</evidence>
<organism evidence="7 8">
    <name type="scientific">Chrysolophus pictus</name>
    <name type="common">Golden pheasant</name>
    <name type="synonym">Phasianus pictus</name>
    <dbReference type="NCBI Taxonomy" id="9089"/>
    <lineage>
        <taxon>Eukaryota</taxon>
        <taxon>Metazoa</taxon>
        <taxon>Chordata</taxon>
        <taxon>Craniata</taxon>
        <taxon>Vertebrata</taxon>
        <taxon>Euteleostomi</taxon>
        <taxon>Archelosauria</taxon>
        <taxon>Archosauria</taxon>
        <taxon>Dinosauria</taxon>
        <taxon>Saurischia</taxon>
        <taxon>Theropoda</taxon>
        <taxon>Coelurosauria</taxon>
        <taxon>Aves</taxon>
        <taxon>Neognathae</taxon>
        <taxon>Galloanserae</taxon>
        <taxon>Galliformes</taxon>
        <taxon>Phasianidae</taxon>
        <taxon>Phasianinae</taxon>
        <taxon>Chrysolophus</taxon>
    </lineage>
</organism>
<comment type="subcellular location">
    <subcellularLocation>
        <location evidence="1">Membrane</location>
    </subcellularLocation>
</comment>
<evidence type="ECO:0000256" key="5">
    <source>
        <dbReference type="SAM" id="Phobius"/>
    </source>
</evidence>
<feature type="transmembrane region" description="Helical" evidence="5">
    <location>
        <begin position="156"/>
        <end position="182"/>
    </location>
</feature>
<evidence type="ECO:0000256" key="4">
    <source>
        <dbReference type="SAM" id="MobiDB-lite"/>
    </source>
</evidence>
<dbReference type="PANTHER" id="PTHR11860:SF87">
    <property type="entry name" value="CMRF35-LIKE MOLECULE 8"/>
    <property type="match status" value="1"/>
</dbReference>
<keyword evidence="5" id="KW-1133">Transmembrane helix</keyword>
<feature type="compositionally biased region" description="Low complexity" evidence="4">
    <location>
        <begin position="107"/>
        <end position="123"/>
    </location>
</feature>
<name>A0A8C3Q2A7_CHRPC</name>
<dbReference type="GO" id="GO:0005886">
    <property type="term" value="C:plasma membrane"/>
    <property type="evidence" value="ECO:0007669"/>
    <property type="project" value="TreeGrafter"/>
</dbReference>
<proteinExistence type="predicted"/>
<dbReference type="SUPFAM" id="SSF48726">
    <property type="entry name" value="Immunoglobulin"/>
    <property type="match status" value="1"/>
</dbReference>
<dbReference type="Ensembl" id="ENSCPIT00010020301.1">
    <property type="protein sequence ID" value="ENSCPIP00010017058.1"/>
    <property type="gene ID" value="ENSCPIG00010013627.1"/>
</dbReference>
<dbReference type="InterPro" id="IPR007110">
    <property type="entry name" value="Ig-like_dom"/>
</dbReference>
<dbReference type="PANTHER" id="PTHR11860">
    <property type="entry name" value="POLYMERIC-IMMUNOGLOBULIN RECEPTOR"/>
    <property type="match status" value="1"/>
</dbReference>
<dbReference type="InterPro" id="IPR013106">
    <property type="entry name" value="Ig_V-set"/>
</dbReference>
<evidence type="ECO:0000313" key="7">
    <source>
        <dbReference type="Ensembl" id="ENSCPIP00010017058.1"/>
    </source>
</evidence>
<dbReference type="GO" id="GO:0004888">
    <property type="term" value="F:transmembrane signaling receptor activity"/>
    <property type="evidence" value="ECO:0007669"/>
    <property type="project" value="TreeGrafter"/>
</dbReference>
<keyword evidence="8" id="KW-1185">Reference proteome</keyword>
<feature type="domain" description="Ig-like" evidence="6">
    <location>
        <begin position="1"/>
        <end position="99"/>
    </location>
</feature>
<keyword evidence="2 5" id="KW-0812">Transmembrane</keyword>
<dbReference type="Gene3D" id="2.60.40.10">
    <property type="entry name" value="Immunoglobulins"/>
    <property type="match status" value="1"/>
</dbReference>
<evidence type="ECO:0000313" key="8">
    <source>
        <dbReference type="Proteomes" id="UP000694543"/>
    </source>
</evidence>
<feature type="region of interest" description="Disordered" evidence="4">
    <location>
        <begin position="107"/>
        <end position="148"/>
    </location>
</feature>
<dbReference type="InterPro" id="IPR050671">
    <property type="entry name" value="CD300_family_receptors"/>
</dbReference>
<dbReference type="InterPro" id="IPR036179">
    <property type="entry name" value="Ig-like_dom_sf"/>
</dbReference>
<sequence length="236" mass="25596">MGYIGGSLSVFCSCQKGYEKYPKYWCYPGTLNTCSYKTHIVITSEQQPWAQKGRTSIWDNRMEQVFTVTMRDLTAEDAGTYRCGVQTSVWQMDFSDTVRVIVFPGPNSKSSASPSTSATSPGPILSPTWTPPQQETAEQTARPTSPGDLSEGQLDIVMGILIPCIAVVLFFLTLAATVLVILSWKRKKALAGAPIEMSSTRGTANAVRQTARGPGSCVGRGKCCTLCSCHHPSTDH</sequence>
<evidence type="ECO:0000256" key="1">
    <source>
        <dbReference type="ARBA" id="ARBA00004370"/>
    </source>
</evidence>
<keyword evidence="3 5" id="KW-0472">Membrane</keyword>
<feature type="compositionally biased region" description="Polar residues" evidence="4">
    <location>
        <begin position="127"/>
        <end position="143"/>
    </location>
</feature>
<evidence type="ECO:0000256" key="2">
    <source>
        <dbReference type="ARBA" id="ARBA00022692"/>
    </source>
</evidence>
<reference evidence="7" key="1">
    <citation type="submission" date="2025-08" db="UniProtKB">
        <authorList>
            <consortium name="Ensembl"/>
        </authorList>
    </citation>
    <scope>IDENTIFICATION</scope>
</reference>
<evidence type="ECO:0000256" key="3">
    <source>
        <dbReference type="ARBA" id="ARBA00023136"/>
    </source>
</evidence>
<dbReference type="InterPro" id="IPR013783">
    <property type="entry name" value="Ig-like_fold"/>
</dbReference>
<protein>
    <recommendedName>
        <fullName evidence="6">Ig-like domain-containing protein</fullName>
    </recommendedName>
</protein>
<dbReference type="AlphaFoldDB" id="A0A8C3Q2A7"/>